<dbReference type="AlphaFoldDB" id="A0A5Q4BPE6"/>
<protein>
    <submittedName>
        <fullName evidence="1">Uncharacterized protein</fullName>
    </submittedName>
</protein>
<keyword evidence="2" id="KW-1185">Reference proteome</keyword>
<proteinExistence type="predicted"/>
<name>A0A5Q4BPE6_9PEZI</name>
<dbReference type="OrthoDB" id="121380at2759"/>
<reference evidence="1 2" key="1">
    <citation type="journal article" date="2019" name="Sci. Rep.">
        <title>Colletotrichum shisoi sp. nov., an anthracnose pathogen of Perilla frutescens in Japan: molecular phylogenetic, morphological and genomic evidence.</title>
        <authorList>
            <person name="Gan P."/>
            <person name="Tsushima A."/>
            <person name="Hiroyama R."/>
            <person name="Narusaka M."/>
            <person name="Takano Y."/>
            <person name="Narusaka Y."/>
            <person name="Kawaradani M."/>
            <person name="Damm U."/>
            <person name="Shirasu K."/>
        </authorList>
    </citation>
    <scope>NUCLEOTIDE SEQUENCE [LARGE SCALE GENOMIC DNA]</scope>
    <source>
        <strain evidence="1 2">PG-2018a</strain>
    </source>
</reference>
<dbReference type="Proteomes" id="UP000326340">
    <property type="component" value="Unassembled WGS sequence"/>
</dbReference>
<evidence type="ECO:0000313" key="2">
    <source>
        <dbReference type="Proteomes" id="UP000326340"/>
    </source>
</evidence>
<gene>
    <name evidence="1" type="ORF">CSHISOI_06578</name>
</gene>
<sequence>MRIHAESTRRSGFRRAVAQRSDGSLPVFTDWVPHANGTVKTENSNSTGQLLFNETVSQDVMALEPCVGHTEIDRTTKDVNSVFSSGLANDHIPTIEVVPLDGEDNITKDMAGYITIGIDSESNPSLSGSPTRRCWRCPEWESKRFFPVAARPRR</sequence>
<evidence type="ECO:0000313" key="1">
    <source>
        <dbReference type="EMBL" id="TQN68880.1"/>
    </source>
</evidence>
<organism evidence="1 2">
    <name type="scientific">Colletotrichum shisoi</name>
    <dbReference type="NCBI Taxonomy" id="2078593"/>
    <lineage>
        <taxon>Eukaryota</taxon>
        <taxon>Fungi</taxon>
        <taxon>Dikarya</taxon>
        <taxon>Ascomycota</taxon>
        <taxon>Pezizomycotina</taxon>
        <taxon>Sordariomycetes</taxon>
        <taxon>Hypocreomycetidae</taxon>
        <taxon>Glomerellales</taxon>
        <taxon>Glomerellaceae</taxon>
        <taxon>Colletotrichum</taxon>
        <taxon>Colletotrichum destructivum species complex</taxon>
    </lineage>
</organism>
<comment type="caution">
    <text evidence="1">The sequence shown here is derived from an EMBL/GenBank/DDBJ whole genome shotgun (WGS) entry which is preliminary data.</text>
</comment>
<accession>A0A5Q4BPE6</accession>
<dbReference type="EMBL" id="PUHP01000613">
    <property type="protein sequence ID" value="TQN68880.1"/>
    <property type="molecule type" value="Genomic_DNA"/>
</dbReference>